<keyword evidence="1" id="KW-1133">Transmembrane helix</keyword>
<organism evidence="3 4">
    <name type="scientific">Roseibacillus persicicus</name>
    <dbReference type="NCBI Taxonomy" id="454148"/>
    <lineage>
        <taxon>Bacteria</taxon>
        <taxon>Pseudomonadati</taxon>
        <taxon>Verrucomicrobiota</taxon>
        <taxon>Verrucomicrobiia</taxon>
        <taxon>Verrucomicrobiales</taxon>
        <taxon>Verrucomicrobiaceae</taxon>
        <taxon>Roseibacillus</taxon>
    </lineage>
</organism>
<evidence type="ECO:0000259" key="2">
    <source>
        <dbReference type="Pfam" id="PF02698"/>
    </source>
</evidence>
<keyword evidence="1" id="KW-0812">Transmembrane</keyword>
<dbReference type="InterPro" id="IPR051599">
    <property type="entry name" value="Cell_Envelope_Assoc"/>
</dbReference>
<feature type="transmembrane region" description="Helical" evidence="1">
    <location>
        <begin position="6"/>
        <end position="26"/>
    </location>
</feature>
<dbReference type="Proteomes" id="UP000644507">
    <property type="component" value="Unassembled WGS sequence"/>
</dbReference>
<gene>
    <name evidence="3" type="ORF">GCM10007100_16860</name>
</gene>
<evidence type="ECO:0000313" key="3">
    <source>
        <dbReference type="EMBL" id="GHC51297.1"/>
    </source>
</evidence>
<sequence>MVWSWFWKTGLVSCVLGFSFVIYANLAAKRAGEGRLFDDVEKVPEQPVGLLFGTTDKIGERDNLYFVHRIDAAVELWEAGKVQCLLVSGDNRERYYNEPNKMRDALIERGVPKEVIVRDFAGLRTLDTVVRAKEIFRAPSVILISQQFHNERAAYIAKNEGLEFVGYNARDLEGGAGLKTRLREVGARVKMWLDVRILGTGPKHLGKWEYLPITGHPLEEVAVQESPRD</sequence>
<reference evidence="3" key="2">
    <citation type="submission" date="2020-09" db="EMBL/GenBank/DDBJ databases">
        <authorList>
            <person name="Sun Q."/>
            <person name="Kim S."/>
        </authorList>
    </citation>
    <scope>NUCLEOTIDE SEQUENCE</scope>
    <source>
        <strain evidence="3">KCTC 12988</strain>
    </source>
</reference>
<dbReference type="PANTHER" id="PTHR30336">
    <property type="entry name" value="INNER MEMBRANE PROTEIN, PROBABLE PERMEASE"/>
    <property type="match status" value="1"/>
</dbReference>
<evidence type="ECO:0000256" key="1">
    <source>
        <dbReference type="SAM" id="Phobius"/>
    </source>
</evidence>
<feature type="domain" description="DUF218" evidence="2">
    <location>
        <begin position="66"/>
        <end position="169"/>
    </location>
</feature>
<keyword evidence="4" id="KW-1185">Reference proteome</keyword>
<evidence type="ECO:0000313" key="4">
    <source>
        <dbReference type="Proteomes" id="UP000644507"/>
    </source>
</evidence>
<dbReference type="RefSeq" id="WP_189569610.1">
    <property type="nucleotide sequence ID" value="NZ_BMXI01000006.1"/>
</dbReference>
<protein>
    <submittedName>
        <fullName evidence="3">Protein SanA</fullName>
    </submittedName>
</protein>
<dbReference type="InterPro" id="IPR003848">
    <property type="entry name" value="DUF218"/>
</dbReference>
<keyword evidence="1" id="KW-0472">Membrane</keyword>
<dbReference type="EMBL" id="BMXI01000006">
    <property type="protein sequence ID" value="GHC51297.1"/>
    <property type="molecule type" value="Genomic_DNA"/>
</dbReference>
<dbReference type="PANTHER" id="PTHR30336:SF6">
    <property type="entry name" value="INTEGRAL MEMBRANE PROTEIN"/>
    <property type="match status" value="1"/>
</dbReference>
<name>A0A918TPN7_9BACT</name>
<dbReference type="GO" id="GO:0005886">
    <property type="term" value="C:plasma membrane"/>
    <property type="evidence" value="ECO:0007669"/>
    <property type="project" value="TreeGrafter"/>
</dbReference>
<accession>A0A918TPN7</accession>
<dbReference type="Pfam" id="PF02698">
    <property type="entry name" value="DUF218"/>
    <property type="match status" value="1"/>
</dbReference>
<proteinExistence type="predicted"/>
<reference evidence="3" key="1">
    <citation type="journal article" date="2014" name="Int. J. Syst. Evol. Microbiol.">
        <title>Complete genome sequence of Corynebacterium casei LMG S-19264T (=DSM 44701T), isolated from a smear-ripened cheese.</title>
        <authorList>
            <consortium name="US DOE Joint Genome Institute (JGI-PGF)"/>
            <person name="Walter F."/>
            <person name="Albersmeier A."/>
            <person name="Kalinowski J."/>
            <person name="Ruckert C."/>
        </authorList>
    </citation>
    <scope>NUCLEOTIDE SEQUENCE</scope>
    <source>
        <strain evidence="3">KCTC 12988</strain>
    </source>
</reference>
<dbReference type="AlphaFoldDB" id="A0A918TPN7"/>
<dbReference type="CDD" id="cd06259">
    <property type="entry name" value="YdcF-like"/>
    <property type="match status" value="1"/>
</dbReference>
<comment type="caution">
    <text evidence="3">The sequence shown here is derived from an EMBL/GenBank/DDBJ whole genome shotgun (WGS) entry which is preliminary data.</text>
</comment>